<accession>A0AA35ZEM9</accession>
<evidence type="ECO:0000313" key="3">
    <source>
        <dbReference type="Proteomes" id="UP001177003"/>
    </source>
</evidence>
<evidence type="ECO:0000256" key="1">
    <source>
        <dbReference type="SAM" id="MobiDB-lite"/>
    </source>
</evidence>
<feature type="compositionally biased region" description="Acidic residues" evidence="1">
    <location>
        <begin position="15"/>
        <end position="27"/>
    </location>
</feature>
<sequence>MSYIGLLEHYGGYGDVDDSSLPEEDQVVPDAADSKDTLSSIVRSILTLMDSKEDPMEDDDEGDADGAIGSHTSKPTKDDSTHEGSG</sequence>
<feature type="region of interest" description="Disordered" evidence="1">
    <location>
        <begin position="48"/>
        <end position="86"/>
    </location>
</feature>
<dbReference type="AlphaFoldDB" id="A0AA35ZEM9"/>
<feature type="compositionally biased region" description="Acidic residues" evidence="1">
    <location>
        <begin position="55"/>
        <end position="64"/>
    </location>
</feature>
<keyword evidence="3" id="KW-1185">Reference proteome</keyword>
<proteinExistence type="predicted"/>
<gene>
    <name evidence="2" type="ORF">LSALG_LOCUS30366</name>
</gene>
<dbReference type="Proteomes" id="UP001177003">
    <property type="component" value="Chromosome 6"/>
</dbReference>
<organism evidence="2 3">
    <name type="scientific">Lactuca saligna</name>
    <name type="common">Willowleaf lettuce</name>
    <dbReference type="NCBI Taxonomy" id="75948"/>
    <lineage>
        <taxon>Eukaryota</taxon>
        <taxon>Viridiplantae</taxon>
        <taxon>Streptophyta</taxon>
        <taxon>Embryophyta</taxon>
        <taxon>Tracheophyta</taxon>
        <taxon>Spermatophyta</taxon>
        <taxon>Magnoliopsida</taxon>
        <taxon>eudicotyledons</taxon>
        <taxon>Gunneridae</taxon>
        <taxon>Pentapetalae</taxon>
        <taxon>asterids</taxon>
        <taxon>campanulids</taxon>
        <taxon>Asterales</taxon>
        <taxon>Asteraceae</taxon>
        <taxon>Cichorioideae</taxon>
        <taxon>Cichorieae</taxon>
        <taxon>Lactucinae</taxon>
        <taxon>Lactuca</taxon>
    </lineage>
</organism>
<protein>
    <submittedName>
        <fullName evidence="2">Uncharacterized protein</fullName>
    </submittedName>
</protein>
<feature type="compositionally biased region" description="Basic and acidic residues" evidence="1">
    <location>
        <begin position="75"/>
        <end position="86"/>
    </location>
</feature>
<name>A0AA35ZEM9_LACSI</name>
<feature type="region of interest" description="Disordered" evidence="1">
    <location>
        <begin position="11"/>
        <end position="35"/>
    </location>
</feature>
<dbReference type="EMBL" id="OX465082">
    <property type="protein sequence ID" value="CAI9291216.1"/>
    <property type="molecule type" value="Genomic_DNA"/>
</dbReference>
<reference evidence="2" key="1">
    <citation type="submission" date="2023-04" db="EMBL/GenBank/DDBJ databases">
        <authorList>
            <person name="Vijverberg K."/>
            <person name="Xiong W."/>
            <person name="Schranz E."/>
        </authorList>
    </citation>
    <scope>NUCLEOTIDE SEQUENCE</scope>
</reference>
<evidence type="ECO:0000313" key="2">
    <source>
        <dbReference type="EMBL" id="CAI9291216.1"/>
    </source>
</evidence>